<organism evidence="2 3">
    <name type="scientific">Streptomyces corynorhini</name>
    <dbReference type="NCBI Taxonomy" id="2282652"/>
    <lineage>
        <taxon>Bacteria</taxon>
        <taxon>Bacillati</taxon>
        <taxon>Actinomycetota</taxon>
        <taxon>Actinomycetes</taxon>
        <taxon>Kitasatosporales</taxon>
        <taxon>Streptomycetaceae</taxon>
        <taxon>Streptomyces</taxon>
    </lineage>
</organism>
<comment type="caution">
    <text evidence="2">The sequence shown here is derived from an EMBL/GenBank/DDBJ whole genome shotgun (WGS) entry which is preliminary data.</text>
</comment>
<dbReference type="Gene3D" id="3.40.50.620">
    <property type="entry name" value="HUPs"/>
    <property type="match status" value="1"/>
</dbReference>
<dbReference type="OrthoDB" id="7053173at2"/>
<dbReference type="GO" id="GO:0006529">
    <property type="term" value="P:asparagine biosynthetic process"/>
    <property type="evidence" value="ECO:0007669"/>
    <property type="project" value="InterPro"/>
</dbReference>
<sequence length="561" mass="60480">MRWYGGCAPDGPRIVPTGARVLWNDPLLWTMGNWSPRLVRTVESPDARLALFGSCSADMEELGRALAAADLAGAVEAWAGSFTVVRLRRENHGEGIVEVVTDAAGACPIYTVNAPDGVVWASSSRALSSLVGGKVDTIWLASYLWDKKAPVPGRSAWADVTPVPAGQRLVLGMNSLETEPWWSPVVRRYEEALPAVRLALTEGVHARVEGVRSSTDVAGIDSSTLAVIAARSGPIAGVTAHPSNVIEGGDLDYARSLTVPGLTGMLFPLDGRHLPFTPTEEPLPAADEPPPSAAVWAMLSAQLGKSAAIGAVCHLTGDGGDNLFLPAPTHLVDLARNRQWPRFVRDAFDWARLRRQSPAPVIRAALRGDTHGVARPWLSRPRWLAADVPDPVRPDCDADTWLVQSIRTVARAAHADTQLADSLGVELHNPYFDGAVLGAVVSVPSWQRFSARRYKPLLVDACGDMLPELHRRRVTKGLFVGDFHRGLRANLRCVLDRVDGRLSGLGIIDPVPLRESVHAAALGAETVWAALLPVLAAESWWEAVVSAPSITWDTRPRVERS</sequence>
<dbReference type="InterPro" id="IPR014729">
    <property type="entry name" value="Rossmann-like_a/b/a_fold"/>
</dbReference>
<accession>A0A370B4W0</accession>
<dbReference type="InterPro" id="IPR001962">
    <property type="entry name" value="Asn_synthase"/>
</dbReference>
<evidence type="ECO:0000313" key="3">
    <source>
        <dbReference type="Proteomes" id="UP000253741"/>
    </source>
</evidence>
<gene>
    <name evidence="2" type="ORF">DVH02_17650</name>
</gene>
<protein>
    <submittedName>
        <fullName evidence="2">Asparagine synthase</fullName>
    </submittedName>
</protein>
<evidence type="ECO:0000313" key="2">
    <source>
        <dbReference type="EMBL" id="RDG36877.1"/>
    </source>
</evidence>
<dbReference type="Gene3D" id="3.60.20.10">
    <property type="entry name" value="Glutamine Phosphoribosylpyrophosphate, subunit 1, domain 1"/>
    <property type="match status" value="1"/>
</dbReference>
<dbReference type="RefSeq" id="WP_114624773.1">
    <property type="nucleotide sequence ID" value="NZ_QQNA01000130.1"/>
</dbReference>
<dbReference type="AlphaFoldDB" id="A0A370B4W0"/>
<name>A0A370B4W0_9ACTN</name>
<dbReference type="NCBIfam" id="NF033561">
    <property type="entry name" value="macrolact_Ik_Al"/>
    <property type="match status" value="1"/>
</dbReference>
<dbReference type="GO" id="GO:0004066">
    <property type="term" value="F:asparagine synthase (glutamine-hydrolyzing) activity"/>
    <property type="evidence" value="ECO:0007669"/>
    <property type="project" value="InterPro"/>
</dbReference>
<dbReference type="Pfam" id="PF00733">
    <property type="entry name" value="Asn_synthase"/>
    <property type="match status" value="1"/>
</dbReference>
<dbReference type="SUPFAM" id="SSF56235">
    <property type="entry name" value="N-terminal nucleophile aminohydrolases (Ntn hydrolases)"/>
    <property type="match status" value="1"/>
</dbReference>
<feature type="domain" description="Asparagine synthetase" evidence="1">
    <location>
        <begin position="219"/>
        <end position="540"/>
    </location>
</feature>
<proteinExistence type="predicted"/>
<dbReference type="Proteomes" id="UP000253741">
    <property type="component" value="Unassembled WGS sequence"/>
</dbReference>
<reference evidence="2 3" key="1">
    <citation type="submission" date="2018-07" db="EMBL/GenBank/DDBJ databases">
        <title>Streptomyces species from bats.</title>
        <authorList>
            <person name="Dunlap C."/>
        </authorList>
    </citation>
    <scope>NUCLEOTIDE SEQUENCE [LARGE SCALE GENOMIC DNA]</scope>
    <source>
        <strain evidence="2 3">AC230</strain>
    </source>
</reference>
<dbReference type="SUPFAM" id="SSF52402">
    <property type="entry name" value="Adenine nucleotide alpha hydrolases-like"/>
    <property type="match status" value="1"/>
</dbReference>
<keyword evidence="3" id="KW-1185">Reference proteome</keyword>
<dbReference type="EMBL" id="QQNA01000130">
    <property type="protein sequence ID" value="RDG36877.1"/>
    <property type="molecule type" value="Genomic_DNA"/>
</dbReference>
<evidence type="ECO:0000259" key="1">
    <source>
        <dbReference type="Pfam" id="PF00733"/>
    </source>
</evidence>
<dbReference type="InterPro" id="IPR029055">
    <property type="entry name" value="Ntn_hydrolases_N"/>
</dbReference>